<keyword evidence="4" id="KW-0770">Synapse</keyword>
<dbReference type="Pfam" id="PF00835">
    <property type="entry name" value="SNAP-25"/>
    <property type="match status" value="1"/>
</dbReference>
<dbReference type="GO" id="GO:0031201">
    <property type="term" value="C:SNARE complex"/>
    <property type="evidence" value="ECO:0007669"/>
    <property type="project" value="TreeGrafter"/>
</dbReference>
<gene>
    <name evidence="11" type="ORF">NMOB1V02_LOCUS8490</name>
</gene>
<evidence type="ECO:0000259" key="10">
    <source>
        <dbReference type="PROSITE" id="PS50192"/>
    </source>
</evidence>
<dbReference type="EMBL" id="CAJPEX010002429">
    <property type="protein sequence ID" value="CAG0920985.1"/>
    <property type="molecule type" value="Genomic_DNA"/>
</dbReference>
<feature type="region of interest" description="Disordered" evidence="9">
    <location>
        <begin position="1"/>
        <end position="21"/>
    </location>
</feature>
<dbReference type="SUPFAM" id="SSF58038">
    <property type="entry name" value="SNARE fusion complex"/>
    <property type="match status" value="2"/>
</dbReference>
<sequence length="213" mass="24039">MPAPGEMNGDAPAAPRSELDELQLKASQVTDESLESTRRMMALCEESKEAGIRTLVALDDQGEQLERIEQGMHQINADMREAEENLAGMEKCCGLCILPWQRSANFKENEGTWKNQEDGKMVSNQPMRVTDERNGAMVNSGYIGRVTKDAREDEMEENMQQVSGMLSNLRNMAMDMNSEIDNQNNQISRITNEGDSNYTRIRIANERADKLMK</sequence>
<dbReference type="FunFam" id="1.20.5.110:FF:000007">
    <property type="entry name" value="Synaptosomal-associated protein"/>
    <property type="match status" value="1"/>
</dbReference>
<dbReference type="GO" id="GO:0005886">
    <property type="term" value="C:plasma membrane"/>
    <property type="evidence" value="ECO:0007669"/>
    <property type="project" value="TreeGrafter"/>
</dbReference>
<evidence type="ECO:0000256" key="1">
    <source>
        <dbReference type="ARBA" id="ARBA00009480"/>
    </source>
</evidence>
<reference evidence="11" key="1">
    <citation type="submission" date="2020-11" db="EMBL/GenBank/DDBJ databases">
        <authorList>
            <person name="Tran Van P."/>
        </authorList>
    </citation>
    <scope>NUCLEOTIDE SEQUENCE</scope>
</reference>
<dbReference type="EMBL" id="OA884466">
    <property type="protein sequence ID" value="CAD7280833.1"/>
    <property type="molecule type" value="Genomic_DNA"/>
</dbReference>
<dbReference type="GO" id="GO:0098793">
    <property type="term" value="C:presynapse"/>
    <property type="evidence" value="ECO:0007669"/>
    <property type="project" value="GOC"/>
</dbReference>
<evidence type="ECO:0000256" key="3">
    <source>
        <dbReference type="ARBA" id="ARBA00022737"/>
    </source>
</evidence>
<dbReference type="GO" id="GO:0043005">
    <property type="term" value="C:neuron projection"/>
    <property type="evidence" value="ECO:0007669"/>
    <property type="project" value="UniProtKB-KW"/>
</dbReference>
<evidence type="ECO:0000256" key="5">
    <source>
        <dbReference type="ARBA" id="ARBA00023054"/>
    </source>
</evidence>
<evidence type="ECO:0000313" key="12">
    <source>
        <dbReference type="Proteomes" id="UP000678499"/>
    </source>
</evidence>
<dbReference type="GO" id="GO:0016082">
    <property type="term" value="P:synaptic vesicle priming"/>
    <property type="evidence" value="ECO:0007669"/>
    <property type="project" value="TreeGrafter"/>
</dbReference>
<dbReference type="Proteomes" id="UP000678499">
    <property type="component" value="Unassembled WGS sequence"/>
</dbReference>
<organism evidence="11">
    <name type="scientific">Notodromas monacha</name>
    <dbReference type="NCBI Taxonomy" id="399045"/>
    <lineage>
        <taxon>Eukaryota</taxon>
        <taxon>Metazoa</taxon>
        <taxon>Ecdysozoa</taxon>
        <taxon>Arthropoda</taxon>
        <taxon>Crustacea</taxon>
        <taxon>Oligostraca</taxon>
        <taxon>Ostracoda</taxon>
        <taxon>Podocopa</taxon>
        <taxon>Podocopida</taxon>
        <taxon>Cypridocopina</taxon>
        <taxon>Cypridoidea</taxon>
        <taxon>Cyprididae</taxon>
        <taxon>Notodromas</taxon>
    </lineage>
</organism>
<dbReference type="FunFam" id="1.20.5.110:FF:000018">
    <property type="entry name" value="Synaptosomal-associated protein"/>
    <property type="match status" value="1"/>
</dbReference>
<protein>
    <recommendedName>
        <fullName evidence="7">Synaptosomal-associated protein</fullName>
    </recommendedName>
</protein>
<feature type="domain" description="T-SNARE coiled-coil homology" evidence="10">
    <location>
        <begin position="149"/>
        <end position="211"/>
    </location>
</feature>
<evidence type="ECO:0000256" key="8">
    <source>
        <dbReference type="SAM" id="Coils"/>
    </source>
</evidence>
<dbReference type="InterPro" id="IPR000727">
    <property type="entry name" value="T_SNARE_dom"/>
</dbReference>
<keyword evidence="5 8" id="KW-0175">Coiled coil</keyword>
<evidence type="ECO:0000256" key="9">
    <source>
        <dbReference type="SAM" id="MobiDB-lite"/>
    </source>
</evidence>
<evidence type="ECO:0000256" key="6">
    <source>
        <dbReference type="ARBA" id="ARBA00034102"/>
    </source>
</evidence>
<evidence type="ECO:0000256" key="7">
    <source>
        <dbReference type="RuleBase" id="RU003496"/>
    </source>
</evidence>
<keyword evidence="2" id="KW-0771">Synaptosome</keyword>
<feature type="coiled-coil region" evidence="8">
    <location>
        <begin position="152"/>
        <end position="193"/>
    </location>
</feature>
<keyword evidence="3" id="KW-0677">Repeat</keyword>
<dbReference type="GO" id="GO:0019905">
    <property type="term" value="F:syntaxin binding"/>
    <property type="evidence" value="ECO:0007669"/>
    <property type="project" value="TreeGrafter"/>
</dbReference>
<dbReference type="GO" id="GO:0031629">
    <property type="term" value="P:synaptic vesicle fusion to presynaptic active zone membrane"/>
    <property type="evidence" value="ECO:0007669"/>
    <property type="project" value="TreeGrafter"/>
</dbReference>
<name>A0A7R9GH09_9CRUS</name>
<evidence type="ECO:0000256" key="2">
    <source>
        <dbReference type="ARBA" id="ARBA00022599"/>
    </source>
</evidence>
<feature type="domain" description="T-SNARE coiled-coil homology" evidence="10">
    <location>
        <begin position="27"/>
        <end position="89"/>
    </location>
</feature>
<dbReference type="CDD" id="cd15889">
    <property type="entry name" value="SNARE_SNAP25N_23N"/>
    <property type="match status" value="1"/>
</dbReference>
<dbReference type="InterPro" id="IPR000928">
    <property type="entry name" value="SNAP-25_dom"/>
</dbReference>
<evidence type="ECO:0000313" key="11">
    <source>
        <dbReference type="EMBL" id="CAD7280833.1"/>
    </source>
</evidence>
<comment type="similarity">
    <text evidence="1 7">Belongs to the SNAP-25 family.</text>
</comment>
<dbReference type="PANTHER" id="PTHR19305:SF14">
    <property type="entry name" value="SYNAPTOSOMAL-ASSOCIATED PROTEIN-RELATED"/>
    <property type="match status" value="1"/>
</dbReference>
<accession>A0A7R9GH09</accession>
<dbReference type="PROSITE" id="PS50192">
    <property type="entry name" value="T_SNARE"/>
    <property type="match status" value="2"/>
</dbReference>
<evidence type="ECO:0000256" key="4">
    <source>
        <dbReference type="ARBA" id="ARBA00023018"/>
    </source>
</evidence>
<comment type="subcellular location">
    <subcellularLocation>
        <location evidence="6">Synapse</location>
        <location evidence="6">Synaptosome</location>
    </subcellularLocation>
</comment>
<keyword evidence="12" id="KW-1185">Reference proteome</keyword>
<dbReference type="OrthoDB" id="19261at2759"/>
<dbReference type="AlphaFoldDB" id="A0A7R9GH09"/>
<feature type="coiled-coil region" evidence="8">
    <location>
        <begin position="65"/>
        <end position="92"/>
    </location>
</feature>
<dbReference type="GO" id="GO:0005484">
    <property type="term" value="F:SNAP receptor activity"/>
    <property type="evidence" value="ECO:0007669"/>
    <property type="project" value="TreeGrafter"/>
</dbReference>
<dbReference type="SMART" id="SM00397">
    <property type="entry name" value="t_SNARE"/>
    <property type="match status" value="2"/>
</dbReference>
<dbReference type="PANTHER" id="PTHR19305">
    <property type="entry name" value="SYNAPTOSOMAL ASSOCIATED PROTEIN"/>
    <property type="match status" value="1"/>
</dbReference>
<dbReference type="Gene3D" id="1.20.5.110">
    <property type="match status" value="2"/>
</dbReference>
<proteinExistence type="inferred from homology"/>